<dbReference type="InterPro" id="IPR002880">
    <property type="entry name" value="Pyrv_Fd/Flavodoxin_OxRdtase_N"/>
</dbReference>
<dbReference type="PANTHER" id="PTHR43710">
    <property type="entry name" value="2-HYDROXYACYL-COA LYASE"/>
    <property type="match status" value="1"/>
</dbReference>
<dbReference type="InterPro" id="IPR045025">
    <property type="entry name" value="HACL1-like"/>
</dbReference>
<dbReference type="NCBIfam" id="TIGR03336">
    <property type="entry name" value="IOR_alpha"/>
    <property type="match status" value="1"/>
</dbReference>
<keyword evidence="3" id="KW-0813">Transport</keyword>
<dbReference type="SUPFAM" id="SSF54862">
    <property type="entry name" value="4Fe-4S ferredoxins"/>
    <property type="match status" value="1"/>
</dbReference>
<comment type="cofactor">
    <cofactor evidence="3">
        <name>[4Fe-4S] cluster</name>
        <dbReference type="ChEBI" id="CHEBI:49883"/>
    </cofactor>
    <text evidence="3">Binds 2 [4Fe-4S] clusters. In this family the first cluster has a non-standard and varying [4Fe-4S] binding motif CX(2)CX(2)CX(4-5)CP.</text>
</comment>
<accession>A0ABT3H6B2</accession>
<dbReference type="EMBL" id="JAOQNS010000001">
    <property type="protein sequence ID" value="MCW2305925.1"/>
    <property type="molecule type" value="Genomic_DNA"/>
</dbReference>
<name>A0ABT3H6B2_9HYPH</name>
<organism evidence="6 7">
    <name type="scientific">Rhodobium gokarnense</name>
    <dbReference type="NCBI Taxonomy" id="364296"/>
    <lineage>
        <taxon>Bacteria</taxon>
        <taxon>Pseudomonadati</taxon>
        <taxon>Pseudomonadota</taxon>
        <taxon>Alphaproteobacteria</taxon>
        <taxon>Hyphomicrobiales</taxon>
        <taxon>Rhodobiaceae</taxon>
        <taxon>Rhodobium</taxon>
    </lineage>
</organism>
<dbReference type="Pfam" id="PF01855">
    <property type="entry name" value="POR_N"/>
    <property type="match status" value="1"/>
</dbReference>
<dbReference type="Pfam" id="PF02775">
    <property type="entry name" value="TPP_enzyme_C"/>
    <property type="match status" value="1"/>
</dbReference>
<feature type="compositionally biased region" description="Basic and acidic residues" evidence="4">
    <location>
        <begin position="193"/>
        <end position="205"/>
    </location>
</feature>
<keyword evidence="3" id="KW-0249">Electron transport</keyword>
<dbReference type="Gene3D" id="3.40.50.970">
    <property type="match status" value="2"/>
</dbReference>
<dbReference type="InterPro" id="IPR011766">
    <property type="entry name" value="TPP_enzyme_TPP-bd"/>
</dbReference>
<proteinExistence type="predicted"/>
<dbReference type="RefSeq" id="WP_264599604.1">
    <property type="nucleotide sequence ID" value="NZ_JAOQNS010000001.1"/>
</dbReference>
<keyword evidence="3" id="KW-0411">Iron-sulfur</keyword>
<dbReference type="PANTHER" id="PTHR43710:SF5">
    <property type="entry name" value="INDOLEPYRUVATE FERREDOXIN OXIDOREDUCTASE ALPHA SUBUNIT"/>
    <property type="match status" value="1"/>
</dbReference>
<keyword evidence="2 3" id="KW-0560">Oxidoreductase</keyword>
<feature type="region of interest" description="Disordered" evidence="4">
    <location>
        <begin position="186"/>
        <end position="205"/>
    </location>
</feature>
<keyword evidence="7" id="KW-1185">Reference proteome</keyword>
<keyword evidence="3" id="KW-0408">Iron</keyword>
<evidence type="ECO:0000313" key="7">
    <source>
        <dbReference type="Proteomes" id="UP001209755"/>
    </source>
</evidence>
<dbReference type="PROSITE" id="PS51379">
    <property type="entry name" value="4FE4S_FER_2"/>
    <property type="match status" value="2"/>
</dbReference>
<evidence type="ECO:0000256" key="2">
    <source>
        <dbReference type="ARBA" id="ARBA00023002"/>
    </source>
</evidence>
<keyword evidence="1 3" id="KW-0479">Metal-binding</keyword>
<feature type="region of interest" description="Disordered" evidence="4">
    <location>
        <begin position="1"/>
        <end position="21"/>
    </location>
</feature>
<keyword evidence="3" id="KW-0004">4Fe-4S</keyword>
<dbReference type="SUPFAM" id="SSF52518">
    <property type="entry name" value="Thiamin diphosphate-binding fold (THDP-binding)"/>
    <property type="match status" value="2"/>
</dbReference>
<dbReference type="InterPro" id="IPR029061">
    <property type="entry name" value="THDP-binding"/>
</dbReference>
<dbReference type="PIRSF" id="PIRSF006439">
    <property type="entry name" value="Indolepyruvate_ferr_oxidored"/>
    <property type="match status" value="1"/>
</dbReference>
<comment type="catalytic activity">
    <reaction evidence="3">
        <text>indole-3-pyruvate + 2 oxidized [2Fe-2S]-[ferredoxin] + CoA = (indol-3-yl)acetyl-CoA + 2 reduced [2Fe-2S]-[ferredoxin] + CO2 + H(+)</text>
        <dbReference type="Rhea" id="RHEA:12645"/>
        <dbReference type="Rhea" id="RHEA-COMP:10000"/>
        <dbReference type="Rhea" id="RHEA-COMP:10001"/>
        <dbReference type="ChEBI" id="CHEBI:15378"/>
        <dbReference type="ChEBI" id="CHEBI:16526"/>
        <dbReference type="ChEBI" id="CHEBI:17640"/>
        <dbReference type="ChEBI" id="CHEBI:33737"/>
        <dbReference type="ChEBI" id="CHEBI:33738"/>
        <dbReference type="ChEBI" id="CHEBI:57271"/>
        <dbReference type="ChEBI" id="CHEBI:57287"/>
        <dbReference type="EC" id="1.2.7.8"/>
    </reaction>
</comment>
<dbReference type="Proteomes" id="UP001209755">
    <property type="component" value="Unassembled WGS sequence"/>
</dbReference>
<dbReference type="Gene3D" id="3.30.70.20">
    <property type="match status" value="1"/>
</dbReference>
<evidence type="ECO:0000256" key="1">
    <source>
        <dbReference type="ARBA" id="ARBA00022723"/>
    </source>
</evidence>
<feature type="domain" description="4Fe-4S ferredoxin-type" evidence="5">
    <location>
        <begin position="542"/>
        <end position="570"/>
    </location>
</feature>
<evidence type="ECO:0000256" key="4">
    <source>
        <dbReference type="SAM" id="MobiDB-lite"/>
    </source>
</evidence>
<evidence type="ECO:0000256" key="3">
    <source>
        <dbReference type="PIRNR" id="PIRNR006439"/>
    </source>
</evidence>
<dbReference type="InterPro" id="IPR017896">
    <property type="entry name" value="4Fe4S_Fe-S-bd"/>
</dbReference>
<protein>
    <recommendedName>
        <fullName evidence="3">Indolepyruvate oxidoreductase subunit IorA</fullName>
        <shortName evidence="3">IOR</shortName>
        <ecNumber evidence="3">1.2.7.8</ecNumber>
    </recommendedName>
    <alternativeName>
        <fullName evidence="3">Indolepyruvate ferredoxin oxidoreductase subunit alpha</fullName>
    </alternativeName>
</protein>
<comment type="function">
    <text evidence="3">Catalyzes the ferredoxin-dependent oxidative decarboxylation of arylpyruvates.</text>
</comment>
<dbReference type="EC" id="1.2.7.8" evidence="3"/>
<comment type="caution">
    <text evidence="6">The sequence shown here is derived from an EMBL/GenBank/DDBJ whole genome shotgun (WGS) entry which is preliminary data.</text>
</comment>
<dbReference type="GO" id="GO:0043805">
    <property type="term" value="F:indolepyruvate ferredoxin oxidoreductase activity"/>
    <property type="evidence" value="ECO:0007669"/>
    <property type="project" value="UniProtKB-EC"/>
</dbReference>
<reference evidence="7" key="1">
    <citation type="submission" date="2023-07" db="EMBL/GenBank/DDBJ databases">
        <title>Genome sequencing of Purple Non-Sulfur Bacteria from various extreme environments.</title>
        <authorList>
            <person name="Mayer M."/>
        </authorList>
    </citation>
    <scope>NUCLEOTIDE SEQUENCE [LARGE SCALE GENOMIC DNA]</scope>
    <source>
        <strain evidence="7">DSM 17935</strain>
    </source>
</reference>
<dbReference type="InterPro" id="IPR017721">
    <property type="entry name" value="IorA"/>
</dbReference>
<evidence type="ECO:0000313" key="6">
    <source>
        <dbReference type="EMBL" id="MCW2305925.1"/>
    </source>
</evidence>
<dbReference type="CDD" id="cd07034">
    <property type="entry name" value="TPP_PYR_PFOR_IOR-alpha_like"/>
    <property type="match status" value="1"/>
</dbReference>
<gene>
    <name evidence="6" type="ORF">M2319_000241</name>
</gene>
<sequence length="604" mass="64441">MTEAALAESAADPKPAGAARPLTGNEAIARGVWEAGVRVAAAYPGTPSTEILESVATYPREDIHAQWSTNEKTAMDVAIGASFAGVRAFTAMKHVGLNVAADALMSFSYIGVNGGLVVAVCDDPGIHSSQNEQDSRIYARFAQVPVLEPSDGQEALDFTKAAFDLSEAFDTPVFVRSTTRLSHTRSAVAVGPREAHPGHGFKDRPAKNVMIPAHARRQHGVVLEREKRLKEMLSESPLNRIEAGEGSVGIITSGIAYTYVKECVPDVPVLKLGVTWPLPDRLIQDFCHGLETVIVVEELEPLIEDALKAMGIACHGKTFFPREGEFSPEIVHDGLAAAGLMAPRSNAAPFEFAPMIRPPVLCAGCPHAACFMVLRALDARVAGDIGCYTLAVVEPLKSIDTCVSMGSSIANAVGMAKAGSEEKPIVATIGDSTFLHSGIPPLIDAVYNNADITVFILDNHITAMTGGQDHPGTGKTLRGDVAPRVDFVELVKSLGVQWVEKVDSYDVATMHRQLREATSHRGVSVVISDRPCVLDPVKIKGPALEVDQASCIACQACMNLGCPALTWSEEWHEGRHKVRIDAEACIGCSLCAQLCASHSIRPVH</sequence>
<feature type="domain" description="4Fe-4S ferredoxin-type" evidence="5">
    <location>
        <begin position="576"/>
        <end position="604"/>
    </location>
</feature>
<evidence type="ECO:0000259" key="5">
    <source>
        <dbReference type="PROSITE" id="PS51379"/>
    </source>
</evidence>
<dbReference type="CDD" id="cd02008">
    <property type="entry name" value="TPP_IOR_alpha"/>
    <property type="match status" value="1"/>
</dbReference>